<feature type="non-terminal residue" evidence="1">
    <location>
        <position position="1"/>
    </location>
</feature>
<dbReference type="AlphaFoldDB" id="A0A0S8J8P9"/>
<evidence type="ECO:0000313" key="2">
    <source>
        <dbReference type="Proteomes" id="UP000051035"/>
    </source>
</evidence>
<evidence type="ECO:0000313" key="1">
    <source>
        <dbReference type="EMBL" id="KPL05763.1"/>
    </source>
</evidence>
<protein>
    <submittedName>
        <fullName evidence="1">Uncharacterized protein</fullName>
    </submittedName>
</protein>
<sequence length="87" mass="9499">PARHIGIRAEEQLLACRSIYLAHLSRYPAGTRTPIIETAPGPVKRMIMIATRMTKAQSPRASRAVPAIPYVRGHVGTDRDLSASIPL</sequence>
<name>A0A0S8J8P9_UNCT6</name>
<dbReference type="Proteomes" id="UP000051035">
    <property type="component" value="Unassembled WGS sequence"/>
</dbReference>
<dbReference type="EMBL" id="LJVA01000193">
    <property type="protein sequence ID" value="KPL05763.1"/>
    <property type="molecule type" value="Genomic_DNA"/>
</dbReference>
<comment type="caution">
    <text evidence="1">The sequence shown here is derived from an EMBL/GenBank/DDBJ whole genome shotgun (WGS) entry which is preliminary data.</text>
</comment>
<organism evidence="1 2">
    <name type="scientific">candidate division TA06 bacterium SM1_40</name>
    <dbReference type="NCBI Taxonomy" id="1703773"/>
    <lineage>
        <taxon>Bacteria</taxon>
        <taxon>Bacteria division TA06</taxon>
    </lineage>
</organism>
<proteinExistence type="predicted"/>
<reference evidence="1 2" key="1">
    <citation type="journal article" date="2015" name="Microbiome">
        <title>Genomic resolution of linkages in carbon, nitrogen, and sulfur cycling among widespread estuary sediment bacteria.</title>
        <authorList>
            <person name="Baker B.J."/>
            <person name="Lazar C.S."/>
            <person name="Teske A.P."/>
            <person name="Dick G.J."/>
        </authorList>
    </citation>
    <scope>NUCLEOTIDE SEQUENCE [LARGE SCALE GENOMIC DNA]</scope>
    <source>
        <strain evidence="1">SM1_40</strain>
    </source>
</reference>
<gene>
    <name evidence="1" type="ORF">AMJ71_11160</name>
</gene>
<accession>A0A0S8J8P9</accession>